<organism evidence="2 3">
    <name type="scientific">Candidatus Nitrosoglobus terrae</name>
    <dbReference type="NCBI Taxonomy" id="1630141"/>
    <lineage>
        <taxon>Bacteria</taxon>
        <taxon>Pseudomonadati</taxon>
        <taxon>Pseudomonadota</taxon>
        <taxon>Gammaproteobacteria</taxon>
        <taxon>Chromatiales</taxon>
        <taxon>Chromatiaceae</taxon>
        <taxon>Candidatus Nitrosoglobus</taxon>
    </lineage>
</organism>
<dbReference type="OrthoDB" id="257391at2"/>
<proteinExistence type="predicted"/>
<feature type="chain" id="PRO_5012569133" evidence="1">
    <location>
        <begin position="24"/>
        <end position="267"/>
    </location>
</feature>
<keyword evidence="3" id="KW-1185">Reference proteome</keyword>
<evidence type="ECO:0000313" key="2">
    <source>
        <dbReference type="EMBL" id="BAW80167.1"/>
    </source>
</evidence>
<dbReference type="KEGG" id="ntt:TAO_0797"/>
<dbReference type="EMBL" id="AP014836">
    <property type="protein sequence ID" value="BAW80167.1"/>
    <property type="molecule type" value="Genomic_DNA"/>
</dbReference>
<reference evidence="2 3" key="1">
    <citation type="journal article" date="2017" name="ISME J.">
        <title>An acid-tolerant ammonia-oxidizing ?-proteobacterium from soil.</title>
        <authorList>
            <person name="Hayatsu M."/>
            <person name="Tago K."/>
            <person name="Uchiyama I."/>
            <person name="Toyoda A."/>
            <person name="Wang Y."/>
            <person name="Shimomura Y."/>
            <person name="Okubo T."/>
            <person name="Kurisu F."/>
            <person name="Hirono Y."/>
            <person name="Nonaka K."/>
            <person name="Akiyama H."/>
            <person name="Itoh T."/>
            <person name="Takami H."/>
        </authorList>
    </citation>
    <scope>NUCLEOTIDE SEQUENCE [LARGE SCALE GENOMIC DNA]</scope>
    <source>
        <strain evidence="2 3">TAO100</strain>
    </source>
</reference>
<feature type="signal peptide" evidence="1">
    <location>
        <begin position="1"/>
        <end position="23"/>
    </location>
</feature>
<protein>
    <submittedName>
        <fullName evidence="2">Hypothetical conserved protein</fullName>
    </submittedName>
</protein>
<name>A0A1Q2SM30_9GAMM</name>
<gene>
    <name evidence="2" type="ORF">TAO_0797</name>
</gene>
<dbReference type="Proteomes" id="UP000243679">
    <property type="component" value="Chromosome"/>
</dbReference>
<keyword evidence="1" id="KW-0732">Signal</keyword>
<dbReference type="AlphaFoldDB" id="A0A1Q2SM30"/>
<sequence>MMKIITLAFMLTALYSASPLVLAHTTIKDQAQEGVDLYTADVIAHGCVSGVKPFLPVIAESLAFPNGPNDIYTRADTGAAISLGDVLVGADISHGVIDPTALQYRDVFDKTALMTDNSMSNELADDAPISGVIRGIHYTNSDNDRQGTNEQLQVDLQGVIPFKFPGVEFVSSSCATQLNVQIAIADWCTQEGGSRRANVWIGKATPMFPASGPAGEAIAANFWPVLIVNRNLTTNPLPSNCGKGFTAIAEPSADTIDQFLPIPGFQP</sequence>
<accession>A0A1Q2SM30</accession>
<evidence type="ECO:0000256" key="1">
    <source>
        <dbReference type="SAM" id="SignalP"/>
    </source>
</evidence>
<evidence type="ECO:0000313" key="3">
    <source>
        <dbReference type="Proteomes" id="UP000243679"/>
    </source>
</evidence>